<gene>
    <name evidence="1" type="ORF">GCM10010334_83880</name>
</gene>
<comment type="caution">
    <text evidence="1">The sequence shown here is derived from an EMBL/GenBank/DDBJ whole genome shotgun (WGS) entry which is preliminary data.</text>
</comment>
<evidence type="ECO:0000313" key="1">
    <source>
        <dbReference type="EMBL" id="GHD19892.1"/>
    </source>
</evidence>
<name>A0A918XAZ0_9ACTN</name>
<reference evidence="1" key="1">
    <citation type="journal article" date="2014" name="Int. J. Syst. Evol. Microbiol.">
        <title>Complete genome sequence of Corynebacterium casei LMG S-19264T (=DSM 44701T), isolated from a smear-ripened cheese.</title>
        <authorList>
            <consortium name="US DOE Joint Genome Institute (JGI-PGF)"/>
            <person name="Walter F."/>
            <person name="Albersmeier A."/>
            <person name="Kalinowski J."/>
            <person name="Ruckert C."/>
        </authorList>
    </citation>
    <scope>NUCLEOTIDE SEQUENCE</scope>
    <source>
        <strain evidence="1">JCM 4637</strain>
    </source>
</reference>
<dbReference type="EMBL" id="BMVC01000037">
    <property type="protein sequence ID" value="GHD19892.1"/>
    <property type="molecule type" value="Genomic_DNA"/>
</dbReference>
<evidence type="ECO:0000313" key="2">
    <source>
        <dbReference type="Proteomes" id="UP000638353"/>
    </source>
</evidence>
<protein>
    <submittedName>
        <fullName evidence="1">Uncharacterized protein</fullName>
    </submittedName>
</protein>
<organism evidence="1 2">
    <name type="scientific">Streptomyces finlayi</name>
    <dbReference type="NCBI Taxonomy" id="67296"/>
    <lineage>
        <taxon>Bacteria</taxon>
        <taxon>Bacillati</taxon>
        <taxon>Actinomycetota</taxon>
        <taxon>Actinomycetes</taxon>
        <taxon>Kitasatosporales</taxon>
        <taxon>Streptomycetaceae</taxon>
        <taxon>Streptomyces</taxon>
    </lineage>
</organism>
<dbReference type="Proteomes" id="UP000638353">
    <property type="component" value="Unassembled WGS sequence"/>
</dbReference>
<sequence length="199" mass="21926">MVQDETWTTDEYGKSHEGRVGVLLPDGSVPEPVYFDGSSTVGQMVAHWSVYDGEGFRRPKADSLLAVCSCGWEGEARRLDWEAYGEVPMRKAALGLAEKCLLDWDRHTAQVGESTVALPGELVELLREVEHRIEHLTADTPVVTLKALRHLEVMAVRLGHGAAHNARHEPVEEVAAGLGLNVRAAKALLARFGQWDFYG</sequence>
<reference evidence="1" key="2">
    <citation type="submission" date="2020-09" db="EMBL/GenBank/DDBJ databases">
        <authorList>
            <person name="Sun Q."/>
            <person name="Ohkuma M."/>
        </authorList>
    </citation>
    <scope>NUCLEOTIDE SEQUENCE</scope>
    <source>
        <strain evidence="1">JCM 4637</strain>
    </source>
</reference>
<dbReference type="AlphaFoldDB" id="A0A918XAZ0"/>
<proteinExistence type="predicted"/>
<accession>A0A918XAZ0</accession>